<evidence type="ECO:0000256" key="1">
    <source>
        <dbReference type="SAM" id="SignalP"/>
    </source>
</evidence>
<keyword evidence="1" id="KW-0732">Signal</keyword>
<dbReference type="EMBL" id="BAABGX010000002">
    <property type="protein sequence ID" value="GAA4306280.1"/>
    <property type="molecule type" value="Genomic_DNA"/>
</dbReference>
<name>A0ABP8FL32_9BACT</name>
<dbReference type="RefSeq" id="WP_345165652.1">
    <property type="nucleotide sequence ID" value="NZ_BAABGX010000002.1"/>
</dbReference>
<proteinExistence type="predicted"/>
<reference evidence="4" key="1">
    <citation type="journal article" date="2019" name="Int. J. Syst. Evol. Microbiol.">
        <title>The Global Catalogue of Microorganisms (GCM) 10K type strain sequencing project: providing services to taxonomists for standard genome sequencing and annotation.</title>
        <authorList>
            <consortium name="The Broad Institute Genomics Platform"/>
            <consortium name="The Broad Institute Genome Sequencing Center for Infectious Disease"/>
            <person name="Wu L."/>
            <person name="Ma J."/>
        </authorList>
    </citation>
    <scope>NUCLEOTIDE SEQUENCE [LARGE SCALE GENOMIC DNA]</scope>
    <source>
        <strain evidence="4">JCM 17917</strain>
    </source>
</reference>
<organism evidence="3 4">
    <name type="scientific">Nibribacter koreensis</name>
    <dbReference type="NCBI Taxonomy" id="1084519"/>
    <lineage>
        <taxon>Bacteria</taxon>
        <taxon>Pseudomonadati</taxon>
        <taxon>Bacteroidota</taxon>
        <taxon>Cytophagia</taxon>
        <taxon>Cytophagales</taxon>
        <taxon>Hymenobacteraceae</taxon>
        <taxon>Nibribacter</taxon>
    </lineage>
</organism>
<comment type="caution">
    <text evidence="3">The sequence shown here is derived from an EMBL/GenBank/DDBJ whole genome shotgun (WGS) entry which is preliminary data.</text>
</comment>
<feature type="signal peptide" evidence="1">
    <location>
        <begin position="1"/>
        <end position="22"/>
    </location>
</feature>
<evidence type="ECO:0000313" key="4">
    <source>
        <dbReference type="Proteomes" id="UP001501844"/>
    </source>
</evidence>
<accession>A0ABP8FL32</accession>
<gene>
    <name evidence="3" type="ORF">GCM10023183_21300</name>
</gene>
<protein>
    <recommendedName>
        <fullName evidence="2">DUF6268 domain-containing protein</fullName>
    </recommendedName>
</protein>
<evidence type="ECO:0000259" key="2">
    <source>
        <dbReference type="Pfam" id="PF19783"/>
    </source>
</evidence>
<dbReference type="Pfam" id="PF19783">
    <property type="entry name" value="DUF6268"/>
    <property type="match status" value="1"/>
</dbReference>
<dbReference type="InterPro" id="IPR046235">
    <property type="entry name" value="DUF6268"/>
</dbReference>
<evidence type="ECO:0000313" key="3">
    <source>
        <dbReference type="EMBL" id="GAA4306280.1"/>
    </source>
</evidence>
<feature type="domain" description="DUF6268" evidence="2">
    <location>
        <begin position="132"/>
        <end position="312"/>
    </location>
</feature>
<feature type="chain" id="PRO_5046106860" description="DUF6268 domain-containing protein" evidence="1">
    <location>
        <begin position="23"/>
        <end position="349"/>
    </location>
</feature>
<dbReference type="Proteomes" id="UP001501844">
    <property type="component" value="Unassembled WGS sequence"/>
</dbReference>
<keyword evidence="4" id="KW-1185">Reference proteome</keyword>
<sequence>MKNIYSLVLSAALLGVSEQAIAQEILSDSAKTARAQEDPKELANPSVVGMGRSKGLVVRYEMLPRFGLHSEGKREDIGNAEADVRRNNKFEIKAYAPVINRPHFKMVVGVSYFLEEFNFKQPEGLEYPLYKQLQDKDLRSLDGQVIMLKPFNEKNYLLLRVKGELNGDYGKYSNISFDKYLRTSVEAIFGWKKSPLFSYGFGAQFGYTFGRRSIYPAVLYNRTFNDRWGIESIFPANLTVRRNLSEKSLLFAGYKVEGASYNVTVSPPFMNNETVELRKSEIRARLRWEREIYDFIWFGVEGGYRYNHRFNVHNGNDPNSDPIIETHIKDAGFVQFDLFLVPPKRFLKQ</sequence>